<name>A0AAE7BGJ2_9BACT</name>
<reference evidence="2 3" key="1">
    <citation type="submission" date="2020-05" db="EMBL/GenBank/DDBJ databases">
        <title>Complete genome sequencing of Campylobacter and Arcobacter type strains.</title>
        <authorList>
            <person name="Miller W.G."/>
            <person name="Yee E."/>
        </authorList>
    </citation>
    <scope>NUCLEOTIDE SEQUENCE [LARGE SCALE GENOMIC DNA]</scope>
    <source>
        <strain evidence="2 3">LMG 25694</strain>
    </source>
</reference>
<organism evidence="2 3">
    <name type="scientific">Arcobacter defluvii</name>
    <dbReference type="NCBI Taxonomy" id="873191"/>
    <lineage>
        <taxon>Bacteria</taxon>
        <taxon>Pseudomonadati</taxon>
        <taxon>Campylobacterota</taxon>
        <taxon>Epsilonproteobacteria</taxon>
        <taxon>Campylobacterales</taxon>
        <taxon>Arcobacteraceae</taxon>
        <taxon>Arcobacter</taxon>
    </lineage>
</organism>
<sequence>MSENKSNTYTQTGANSQQIGTQNNYYSISNPSVKIELKEPYKIYIFELLKNEQIKDILFTAFLPLIIFTVLISISIENLNLFKFLQVLLSFYIILGIVLFSFNYYQMLKASFKSTFKKIDYKNYILIDKKKVEIIKEKETSIIINFEEIRKIEVEKNYMIGYNILIYKKYLEPTITYNIHYREKALLIKDLFEEYLLTKVKNERI</sequence>
<dbReference type="RefSeq" id="WP_129012096.1">
    <property type="nucleotide sequence ID" value="NZ_CP053835.1"/>
</dbReference>
<keyword evidence="1" id="KW-0812">Transmembrane</keyword>
<keyword evidence="3" id="KW-1185">Reference proteome</keyword>
<keyword evidence="1" id="KW-0472">Membrane</keyword>
<evidence type="ECO:0000313" key="2">
    <source>
        <dbReference type="EMBL" id="QKF77312.1"/>
    </source>
</evidence>
<dbReference type="KEGG" id="adz:ADFLV_1280"/>
<accession>A0AAE7BGJ2</accession>
<feature type="transmembrane region" description="Helical" evidence="1">
    <location>
        <begin position="57"/>
        <end position="76"/>
    </location>
</feature>
<proteinExistence type="predicted"/>
<gene>
    <name evidence="2" type="ORF">ADFLV_1280</name>
</gene>
<evidence type="ECO:0000313" key="3">
    <source>
        <dbReference type="Proteomes" id="UP000503313"/>
    </source>
</evidence>
<protein>
    <submittedName>
        <fullName evidence="2">Membrane protein</fullName>
    </submittedName>
</protein>
<feature type="transmembrane region" description="Helical" evidence="1">
    <location>
        <begin position="82"/>
        <end position="105"/>
    </location>
</feature>
<keyword evidence="1" id="KW-1133">Transmembrane helix</keyword>
<dbReference type="Proteomes" id="UP000503313">
    <property type="component" value="Chromosome"/>
</dbReference>
<dbReference type="AlphaFoldDB" id="A0AAE7BGJ2"/>
<dbReference type="EMBL" id="CP053835">
    <property type="protein sequence ID" value="QKF77312.1"/>
    <property type="molecule type" value="Genomic_DNA"/>
</dbReference>
<evidence type="ECO:0000256" key="1">
    <source>
        <dbReference type="SAM" id="Phobius"/>
    </source>
</evidence>